<dbReference type="Proteomes" id="UP000184278">
    <property type="component" value="Unassembled WGS sequence"/>
</dbReference>
<dbReference type="EMBL" id="FQXK01000023">
    <property type="protein sequence ID" value="SHI28101.1"/>
    <property type="molecule type" value="Genomic_DNA"/>
</dbReference>
<name>A0A1M5ZV11_BUTFI</name>
<dbReference type="OrthoDB" id="192868at2"/>
<dbReference type="STRING" id="1121131.SAMN02745229_02737"/>
<feature type="domain" description="Zinc-ribbon" evidence="1">
    <location>
        <begin position="2"/>
        <end position="23"/>
    </location>
</feature>
<accession>A0A1M5ZV11</accession>
<dbReference type="AlphaFoldDB" id="A0A1M5ZV11"/>
<keyword evidence="3" id="KW-1185">Reference proteome</keyword>
<reference evidence="3" key="1">
    <citation type="submission" date="2016-11" db="EMBL/GenBank/DDBJ databases">
        <authorList>
            <person name="Varghese N."/>
            <person name="Submissions S."/>
        </authorList>
    </citation>
    <scope>NUCLEOTIDE SEQUENCE [LARGE SCALE GENOMIC DNA]</scope>
    <source>
        <strain evidence="3">DSM 3071</strain>
    </source>
</reference>
<dbReference type="GeneID" id="89510959"/>
<evidence type="ECO:0000313" key="3">
    <source>
        <dbReference type="Proteomes" id="UP000184278"/>
    </source>
</evidence>
<protein>
    <submittedName>
        <fullName evidence="2">Zinc-ribbon domain-containing protein</fullName>
    </submittedName>
</protein>
<evidence type="ECO:0000313" key="2">
    <source>
        <dbReference type="EMBL" id="SHI28101.1"/>
    </source>
</evidence>
<evidence type="ECO:0000259" key="1">
    <source>
        <dbReference type="Pfam" id="PF13240"/>
    </source>
</evidence>
<gene>
    <name evidence="2" type="ORF">SAMN02745229_02737</name>
</gene>
<sequence length="88" mass="10039">MFCLKCGTEIPDDSTFCYKCGAEIPKEIIKDSVNISQEKELSQEDKNIQYLEKLITKKEWTDIKNTKGDLAAFSFGKKESILISLISR</sequence>
<dbReference type="Pfam" id="PF13240">
    <property type="entry name" value="Zn_Ribbon_1"/>
    <property type="match status" value="1"/>
</dbReference>
<dbReference type="InterPro" id="IPR026870">
    <property type="entry name" value="Zinc_ribbon_dom"/>
</dbReference>
<organism evidence="2 3">
    <name type="scientific">Butyrivibrio fibrisolvens DSM 3071</name>
    <dbReference type="NCBI Taxonomy" id="1121131"/>
    <lineage>
        <taxon>Bacteria</taxon>
        <taxon>Bacillati</taxon>
        <taxon>Bacillota</taxon>
        <taxon>Clostridia</taxon>
        <taxon>Lachnospirales</taxon>
        <taxon>Lachnospiraceae</taxon>
        <taxon>Butyrivibrio</taxon>
    </lineage>
</organism>
<proteinExistence type="predicted"/>
<dbReference type="RefSeq" id="WP_073388573.1">
    <property type="nucleotide sequence ID" value="NZ_FQXK01000023.1"/>
</dbReference>